<dbReference type="Gene3D" id="1.20.5.510">
    <property type="entry name" value="Single helix bin"/>
    <property type="match status" value="1"/>
</dbReference>
<keyword evidence="3" id="KW-1185">Reference proteome</keyword>
<dbReference type="AlphaFoldDB" id="A0A444YK23"/>
<sequence>MHAKSSLSGDPVDEVACVYDRAKGQSFVLSTYYWVLHPPRKILPLSVKLQIVRPFYYNPLPFMSAFRIEAGRNQEITPHIRNYRGSPLRSNNSIELIQDPTPLILLTGIKELVDLFRPKWEWTKKKGGLKMRDLKTYLSVAPVLLFAGGVTIWVLSRREAR</sequence>
<evidence type="ECO:0000256" key="1">
    <source>
        <dbReference type="SAM" id="Phobius"/>
    </source>
</evidence>
<dbReference type="Proteomes" id="UP000289738">
    <property type="component" value="Chromosome B06"/>
</dbReference>
<protein>
    <submittedName>
        <fullName evidence="2">Uncharacterized protein</fullName>
    </submittedName>
</protein>
<reference evidence="2 3" key="1">
    <citation type="submission" date="2019-01" db="EMBL/GenBank/DDBJ databases">
        <title>Sequencing of cultivated peanut Arachis hypogaea provides insights into genome evolution and oil improvement.</title>
        <authorList>
            <person name="Chen X."/>
        </authorList>
    </citation>
    <scope>NUCLEOTIDE SEQUENCE [LARGE SCALE GENOMIC DNA]</scope>
    <source>
        <strain evidence="3">cv. Fuhuasheng</strain>
        <tissue evidence="2">Leaves</tissue>
    </source>
</reference>
<organism evidence="2 3">
    <name type="scientific">Arachis hypogaea</name>
    <name type="common">Peanut</name>
    <dbReference type="NCBI Taxonomy" id="3818"/>
    <lineage>
        <taxon>Eukaryota</taxon>
        <taxon>Viridiplantae</taxon>
        <taxon>Streptophyta</taxon>
        <taxon>Embryophyta</taxon>
        <taxon>Tracheophyta</taxon>
        <taxon>Spermatophyta</taxon>
        <taxon>Magnoliopsida</taxon>
        <taxon>eudicotyledons</taxon>
        <taxon>Gunneridae</taxon>
        <taxon>Pentapetalae</taxon>
        <taxon>rosids</taxon>
        <taxon>fabids</taxon>
        <taxon>Fabales</taxon>
        <taxon>Fabaceae</taxon>
        <taxon>Papilionoideae</taxon>
        <taxon>50 kb inversion clade</taxon>
        <taxon>dalbergioids sensu lato</taxon>
        <taxon>Dalbergieae</taxon>
        <taxon>Pterocarpus clade</taxon>
        <taxon>Arachis</taxon>
    </lineage>
</organism>
<keyword evidence="1" id="KW-1133">Transmembrane helix</keyword>
<evidence type="ECO:0000313" key="2">
    <source>
        <dbReference type="EMBL" id="RYR02248.1"/>
    </source>
</evidence>
<accession>A0A444YK23</accession>
<keyword evidence="1" id="KW-0812">Transmembrane</keyword>
<dbReference type="EMBL" id="SDMP01000016">
    <property type="protein sequence ID" value="RYR02248.1"/>
    <property type="molecule type" value="Genomic_DNA"/>
</dbReference>
<name>A0A444YK23_ARAHY</name>
<dbReference type="STRING" id="3818.A0A444YK23"/>
<keyword evidence="1" id="KW-0472">Membrane</keyword>
<feature type="transmembrane region" description="Helical" evidence="1">
    <location>
        <begin position="134"/>
        <end position="155"/>
    </location>
</feature>
<comment type="caution">
    <text evidence="2">The sequence shown here is derived from an EMBL/GenBank/DDBJ whole genome shotgun (WGS) entry which is preliminary data.</text>
</comment>
<proteinExistence type="predicted"/>
<gene>
    <name evidence="2" type="ORF">Ahy_B06g081066</name>
</gene>
<evidence type="ECO:0000313" key="3">
    <source>
        <dbReference type="Proteomes" id="UP000289738"/>
    </source>
</evidence>